<feature type="signal peptide" evidence="1">
    <location>
        <begin position="1"/>
        <end position="17"/>
    </location>
</feature>
<proteinExistence type="predicted"/>
<dbReference type="GO" id="GO:0016788">
    <property type="term" value="F:hydrolase activity, acting on ester bonds"/>
    <property type="evidence" value="ECO:0007669"/>
    <property type="project" value="InterPro"/>
</dbReference>
<dbReference type="OrthoDB" id="1600564at2759"/>
<protein>
    <submittedName>
        <fullName evidence="2">Carbohydrate esterase family 16 protein</fullName>
    </submittedName>
</protein>
<name>A0A167HDK7_CALVF</name>
<dbReference type="SUPFAM" id="SSF52266">
    <property type="entry name" value="SGNH hydrolase"/>
    <property type="match status" value="1"/>
</dbReference>
<keyword evidence="3" id="KW-1185">Reference proteome</keyword>
<keyword evidence="1" id="KW-0732">Signal</keyword>
<evidence type="ECO:0000256" key="1">
    <source>
        <dbReference type="SAM" id="SignalP"/>
    </source>
</evidence>
<dbReference type="Proteomes" id="UP000076738">
    <property type="component" value="Unassembled WGS sequence"/>
</dbReference>
<dbReference type="InterPro" id="IPR036514">
    <property type="entry name" value="SGNH_hydro_sf"/>
</dbReference>
<dbReference type="Pfam" id="PF00657">
    <property type="entry name" value="Lipase_GDSL"/>
    <property type="match status" value="1"/>
</dbReference>
<accession>A0A167HDK7</accession>
<evidence type="ECO:0000313" key="2">
    <source>
        <dbReference type="EMBL" id="KZO91513.1"/>
    </source>
</evidence>
<reference evidence="2 3" key="1">
    <citation type="journal article" date="2016" name="Mol. Biol. Evol.">
        <title>Comparative Genomics of Early-Diverging Mushroom-Forming Fungi Provides Insights into the Origins of Lignocellulose Decay Capabilities.</title>
        <authorList>
            <person name="Nagy L.G."/>
            <person name="Riley R."/>
            <person name="Tritt A."/>
            <person name="Adam C."/>
            <person name="Daum C."/>
            <person name="Floudas D."/>
            <person name="Sun H."/>
            <person name="Yadav J.S."/>
            <person name="Pangilinan J."/>
            <person name="Larsson K.H."/>
            <person name="Matsuura K."/>
            <person name="Barry K."/>
            <person name="Labutti K."/>
            <person name="Kuo R."/>
            <person name="Ohm R.A."/>
            <person name="Bhattacharya S.S."/>
            <person name="Shirouzu T."/>
            <person name="Yoshinaga Y."/>
            <person name="Martin F.M."/>
            <person name="Grigoriev I.V."/>
            <person name="Hibbett D.S."/>
        </authorList>
    </citation>
    <scope>NUCLEOTIDE SEQUENCE [LARGE SCALE GENOMIC DNA]</scope>
    <source>
        <strain evidence="2 3">TUFC12733</strain>
    </source>
</reference>
<evidence type="ECO:0000313" key="3">
    <source>
        <dbReference type="Proteomes" id="UP000076738"/>
    </source>
</evidence>
<organism evidence="2 3">
    <name type="scientific">Calocera viscosa (strain TUFC12733)</name>
    <dbReference type="NCBI Taxonomy" id="1330018"/>
    <lineage>
        <taxon>Eukaryota</taxon>
        <taxon>Fungi</taxon>
        <taxon>Dikarya</taxon>
        <taxon>Basidiomycota</taxon>
        <taxon>Agaricomycotina</taxon>
        <taxon>Dacrymycetes</taxon>
        <taxon>Dacrymycetales</taxon>
        <taxon>Dacrymycetaceae</taxon>
        <taxon>Calocera</taxon>
    </lineage>
</organism>
<sequence>MQLLATLCLAALGTASALPRATNTGPPKFSWPHTQNLLIFGDSYSFVQGTRGYANYSFIGDALAVAFTPEELLSDEIIAKNTSSDGSNWAEFLTGCYSGLPANCAPHKLWDFAFAGADITKAILAPHHSWTLQMIDSVNQWAKYAADVLQLSGEDTLVAWWIGINDTGDSAGFTNITNWRAYWEAEMSAYFSAVSLVHSKGLNNHLFINVPPEERSPAWVNDNPGAPTLKVHIDLYNEVLAESIAKWKGENGDVNVFTFDAHGWWNSVLDSYMMYGFKNITGYCECTDDSYFWYNTGHPVEKVHKLLAADMENKLLEWSA</sequence>
<feature type="chain" id="PRO_5007887541" evidence="1">
    <location>
        <begin position="18"/>
        <end position="320"/>
    </location>
</feature>
<gene>
    <name evidence="2" type="ORF">CALVIDRAFT_521583</name>
</gene>
<dbReference type="Gene3D" id="3.40.50.1110">
    <property type="entry name" value="SGNH hydrolase"/>
    <property type="match status" value="1"/>
</dbReference>
<dbReference type="EMBL" id="KV417322">
    <property type="protein sequence ID" value="KZO91513.1"/>
    <property type="molecule type" value="Genomic_DNA"/>
</dbReference>
<dbReference type="InterPro" id="IPR001087">
    <property type="entry name" value="GDSL"/>
</dbReference>
<dbReference type="AlphaFoldDB" id="A0A167HDK7"/>
<dbReference type="STRING" id="1330018.A0A167HDK7"/>